<evidence type="ECO:0000259" key="1">
    <source>
        <dbReference type="PROSITE" id="PS50011"/>
    </source>
</evidence>
<dbReference type="PROSITE" id="PS50011">
    <property type="entry name" value="PROTEIN_KINASE_DOM"/>
    <property type="match status" value="1"/>
</dbReference>
<accession>A0A5J4U5C8</accession>
<dbReference type="GO" id="GO:0004674">
    <property type="term" value="F:protein serine/threonine kinase activity"/>
    <property type="evidence" value="ECO:0007669"/>
    <property type="project" value="TreeGrafter"/>
</dbReference>
<dbReference type="Proteomes" id="UP000324800">
    <property type="component" value="Unassembled WGS sequence"/>
</dbReference>
<dbReference type="PANTHER" id="PTHR44167:SF24">
    <property type="entry name" value="SERINE_THREONINE-PROTEIN KINASE CHK2"/>
    <property type="match status" value="1"/>
</dbReference>
<evidence type="ECO:0000313" key="3">
    <source>
        <dbReference type="Proteomes" id="UP000324800"/>
    </source>
</evidence>
<dbReference type="InterPro" id="IPR011009">
    <property type="entry name" value="Kinase-like_dom_sf"/>
</dbReference>
<organism evidence="2 3">
    <name type="scientific">Streblomastix strix</name>
    <dbReference type="NCBI Taxonomy" id="222440"/>
    <lineage>
        <taxon>Eukaryota</taxon>
        <taxon>Metamonada</taxon>
        <taxon>Preaxostyla</taxon>
        <taxon>Oxymonadida</taxon>
        <taxon>Streblomastigidae</taxon>
        <taxon>Streblomastix</taxon>
    </lineage>
</organism>
<dbReference type="SUPFAM" id="SSF56112">
    <property type="entry name" value="Protein kinase-like (PK-like)"/>
    <property type="match status" value="1"/>
</dbReference>
<dbReference type="EMBL" id="SNRW01020721">
    <property type="protein sequence ID" value="KAA6365191.1"/>
    <property type="molecule type" value="Genomic_DNA"/>
</dbReference>
<dbReference type="AlphaFoldDB" id="A0A5J4U5C8"/>
<dbReference type="Gene3D" id="1.10.510.10">
    <property type="entry name" value="Transferase(Phosphotransferase) domain 1"/>
    <property type="match status" value="1"/>
</dbReference>
<gene>
    <name evidence="2" type="ORF">EZS28_039282</name>
</gene>
<dbReference type="GO" id="GO:0005634">
    <property type="term" value="C:nucleus"/>
    <property type="evidence" value="ECO:0007669"/>
    <property type="project" value="TreeGrafter"/>
</dbReference>
<name>A0A5J4U5C8_9EUKA</name>
<dbReference type="Pfam" id="PF00069">
    <property type="entry name" value="Pkinase"/>
    <property type="match status" value="1"/>
</dbReference>
<feature type="domain" description="Protein kinase" evidence="1">
    <location>
        <begin position="1"/>
        <end position="104"/>
    </location>
</feature>
<dbReference type="GO" id="GO:0044773">
    <property type="term" value="P:mitotic DNA damage checkpoint signaling"/>
    <property type="evidence" value="ECO:0007669"/>
    <property type="project" value="TreeGrafter"/>
</dbReference>
<evidence type="ECO:0000313" key="2">
    <source>
        <dbReference type="EMBL" id="KAA6365191.1"/>
    </source>
</evidence>
<dbReference type="PANTHER" id="PTHR44167">
    <property type="entry name" value="OVARIAN-SPECIFIC SERINE/THREONINE-PROTEIN KINASE LOK-RELATED"/>
    <property type="match status" value="1"/>
</dbReference>
<dbReference type="GO" id="GO:0005524">
    <property type="term" value="F:ATP binding"/>
    <property type="evidence" value="ECO:0007669"/>
    <property type="project" value="InterPro"/>
</dbReference>
<proteinExistence type="predicted"/>
<dbReference type="InterPro" id="IPR000719">
    <property type="entry name" value="Prot_kinase_dom"/>
</dbReference>
<sequence>MQVYSQDPQEFYPNIAPELAIGDGKTSEKIDVWSVGIVVFQLVAHELPFKVQTLEELQKQMLSQGIIKPQIAIDDHLWDLLNKMLAFNPINRISASDALNHPYFTGEQAEDEITNGANRLVKAAQSAQQSGDRTITVYDITPSFIVQLTDIKKIAGFDPDLEVPTHAMMVVLDMENSFEFVDIVEL</sequence>
<dbReference type="OrthoDB" id="9926321at2759"/>
<comment type="caution">
    <text evidence="2">The sequence shown here is derived from an EMBL/GenBank/DDBJ whole genome shotgun (WGS) entry which is preliminary data.</text>
</comment>
<protein>
    <recommendedName>
        <fullName evidence="1">Protein kinase domain-containing protein</fullName>
    </recommendedName>
</protein>
<dbReference type="GO" id="GO:0005737">
    <property type="term" value="C:cytoplasm"/>
    <property type="evidence" value="ECO:0007669"/>
    <property type="project" value="TreeGrafter"/>
</dbReference>
<reference evidence="2 3" key="1">
    <citation type="submission" date="2019-03" db="EMBL/GenBank/DDBJ databases">
        <title>Single cell metagenomics reveals metabolic interactions within the superorganism composed of flagellate Streblomastix strix and complex community of Bacteroidetes bacteria on its surface.</title>
        <authorList>
            <person name="Treitli S.C."/>
            <person name="Kolisko M."/>
            <person name="Husnik F."/>
            <person name="Keeling P."/>
            <person name="Hampl V."/>
        </authorList>
    </citation>
    <scope>NUCLEOTIDE SEQUENCE [LARGE SCALE GENOMIC DNA]</scope>
    <source>
        <strain evidence="2">ST1C</strain>
    </source>
</reference>
<feature type="non-terminal residue" evidence="2">
    <location>
        <position position="186"/>
    </location>
</feature>